<keyword evidence="7 9" id="KW-0413">Isomerase</keyword>
<evidence type="ECO:0000256" key="10">
    <source>
        <dbReference type="RuleBase" id="RU003915"/>
    </source>
</evidence>
<accession>A0AAX3BGJ9</accession>
<sequence>MIQENKYVEMSYTLKDTNGVVIDSSPNYAYIHGQGLIIPGLEKKLEGKNEGDEITVTIPAAEAYGQYNPELRFEVEKSQIDGADRFEEGMFVYGQDGEHYHIFRVVAISPNTITLDGNHPLAGMDLVYEIKVLQVRDATKEDFDTLMGDEGCDDCSCDDDSCDCH</sequence>
<keyword evidence="13" id="KW-1185">Reference proteome</keyword>
<dbReference type="GO" id="GO:0003755">
    <property type="term" value="F:peptidyl-prolyl cis-trans isomerase activity"/>
    <property type="evidence" value="ECO:0007669"/>
    <property type="project" value="UniProtKB-UniRule"/>
</dbReference>
<evidence type="ECO:0000313" key="13">
    <source>
        <dbReference type="Proteomes" id="UP001056539"/>
    </source>
</evidence>
<evidence type="ECO:0000256" key="9">
    <source>
        <dbReference type="PROSITE-ProRule" id="PRU00277"/>
    </source>
</evidence>
<dbReference type="KEGG" id="taqu:KDW03_05000"/>
<evidence type="ECO:0000256" key="5">
    <source>
        <dbReference type="ARBA" id="ARBA00023110"/>
    </source>
</evidence>
<protein>
    <recommendedName>
        <fullName evidence="10">Peptidyl-prolyl cis-trans isomerase</fullName>
        <ecNumber evidence="10">5.2.1.8</ecNumber>
    </recommendedName>
</protein>
<evidence type="ECO:0000256" key="1">
    <source>
        <dbReference type="ARBA" id="ARBA00000971"/>
    </source>
</evidence>
<dbReference type="Proteomes" id="UP001056539">
    <property type="component" value="Chromosome"/>
</dbReference>
<dbReference type="PANTHER" id="PTHR47861">
    <property type="entry name" value="FKBP-TYPE PEPTIDYL-PROLYL CIS-TRANS ISOMERASE SLYD"/>
    <property type="match status" value="1"/>
</dbReference>
<reference evidence="12" key="2">
    <citation type="submission" date="2022-06" db="EMBL/GenBank/DDBJ databases">
        <title>Thermospira aquatica gen. nov., sp. nov.</title>
        <authorList>
            <person name="Ben Ali Gam Z."/>
            <person name="Labat M."/>
        </authorList>
    </citation>
    <scope>NUCLEOTIDE SEQUENCE</scope>
    <source>
        <strain evidence="12">F1F22</strain>
    </source>
</reference>
<evidence type="ECO:0000259" key="11">
    <source>
        <dbReference type="PROSITE" id="PS50059"/>
    </source>
</evidence>
<name>A0AAX3BGJ9_9SPIR</name>
<feature type="domain" description="PPIase FKBP-type" evidence="11">
    <location>
        <begin position="5"/>
        <end position="68"/>
    </location>
</feature>
<organism evidence="12 13">
    <name type="scientific">Thermospira aquatica</name>
    <dbReference type="NCBI Taxonomy" id="2828656"/>
    <lineage>
        <taxon>Bacteria</taxon>
        <taxon>Pseudomonadati</taxon>
        <taxon>Spirochaetota</taxon>
        <taxon>Spirochaetia</taxon>
        <taxon>Brevinematales</taxon>
        <taxon>Thermospiraceae</taxon>
        <taxon>Thermospira</taxon>
    </lineage>
</organism>
<dbReference type="EC" id="5.2.1.8" evidence="10"/>
<evidence type="ECO:0000256" key="7">
    <source>
        <dbReference type="ARBA" id="ARBA00023235"/>
    </source>
</evidence>
<dbReference type="InterPro" id="IPR046357">
    <property type="entry name" value="PPIase_dom_sf"/>
</dbReference>
<comment type="catalytic activity">
    <reaction evidence="1 9 10">
        <text>[protein]-peptidylproline (omega=180) = [protein]-peptidylproline (omega=0)</text>
        <dbReference type="Rhea" id="RHEA:16237"/>
        <dbReference type="Rhea" id="RHEA-COMP:10747"/>
        <dbReference type="Rhea" id="RHEA-COMP:10748"/>
        <dbReference type="ChEBI" id="CHEBI:83833"/>
        <dbReference type="ChEBI" id="CHEBI:83834"/>
        <dbReference type="EC" id="5.2.1.8"/>
    </reaction>
</comment>
<reference evidence="12" key="1">
    <citation type="submission" date="2021-04" db="EMBL/GenBank/DDBJ databases">
        <authorList>
            <person name="Postec A."/>
        </authorList>
    </citation>
    <scope>NUCLEOTIDE SEQUENCE</scope>
    <source>
        <strain evidence="12">F1F22</strain>
    </source>
</reference>
<dbReference type="SUPFAM" id="SSF54534">
    <property type="entry name" value="FKBP-like"/>
    <property type="match status" value="1"/>
</dbReference>
<dbReference type="AlphaFoldDB" id="A0AAX3BGJ9"/>
<dbReference type="Pfam" id="PF00254">
    <property type="entry name" value="FKBP_C"/>
    <property type="match status" value="1"/>
</dbReference>
<dbReference type="GO" id="GO:0042026">
    <property type="term" value="P:protein refolding"/>
    <property type="evidence" value="ECO:0007669"/>
    <property type="project" value="UniProtKB-ARBA"/>
</dbReference>
<dbReference type="Gene3D" id="3.10.50.40">
    <property type="match status" value="1"/>
</dbReference>
<evidence type="ECO:0000313" key="12">
    <source>
        <dbReference type="EMBL" id="URA11154.1"/>
    </source>
</evidence>
<dbReference type="GO" id="GO:0005737">
    <property type="term" value="C:cytoplasm"/>
    <property type="evidence" value="ECO:0007669"/>
    <property type="project" value="UniProtKB-SubCell"/>
</dbReference>
<evidence type="ECO:0000256" key="3">
    <source>
        <dbReference type="ARBA" id="ARBA00006577"/>
    </source>
</evidence>
<evidence type="ECO:0000256" key="2">
    <source>
        <dbReference type="ARBA" id="ARBA00004496"/>
    </source>
</evidence>
<dbReference type="PANTHER" id="PTHR47861:SF3">
    <property type="entry name" value="FKBP-TYPE PEPTIDYL-PROLYL CIS-TRANS ISOMERASE SLYD"/>
    <property type="match status" value="1"/>
</dbReference>
<comment type="function">
    <text evidence="8">Also involved in hydrogenase metallocenter assembly, probably by participating in the nickel insertion step. This function in hydrogenase biosynthesis requires chaperone activity and the presence of the metal-binding domain, but not PPIase activity.</text>
</comment>
<keyword evidence="4" id="KW-0963">Cytoplasm</keyword>
<dbReference type="PROSITE" id="PS50059">
    <property type="entry name" value="FKBP_PPIASE"/>
    <property type="match status" value="1"/>
</dbReference>
<comment type="similarity">
    <text evidence="3 10">Belongs to the FKBP-type PPIase family.</text>
</comment>
<keyword evidence="5 9" id="KW-0697">Rotamase</keyword>
<dbReference type="EMBL" id="CP073355">
    <property type="protein sequence ID" value="URA11154.1"/>
    <property type="molecule type" value="Genomic_DNA"/>
</dbReference>
<comment type="subcellular location">
    <subcellularLocation>
        <location evidence="2">Cytoplasm</location>
    </subcellularLocation>
</comment>
<dbReference type="RefSeq" id="WP_271436289.1">
    <property type="nucleotide sequence ID" value="NZ_CP073355.1"/>
</dbReference>
<dbReference type="InterPro" id="IPR001179">
    <property type="entry name" value="PPIase_FKBP_dom"/>
</dbReference>
<gene>
    <name evidence="12" type="ORF">KDW03_05000</name>
</gene>
<evidence type="ECO:0000256" key="4">
    <source>
        <dbReference type="ARBA" id="ARBA00022490"/>
    </source>
</evidence>
<evidence type="ECO:0000256" key="8">
    <source>
        <dbReference type="ARBA" id="ARBA00037071"/>
    </source>
</evidence>
<evidence type="ECO:0000256" key="6">
    <source>
        <dbReference type="ARBA" id="ARBA00023186"/>
    </source>
</evidence>
<keyword evidence="6" id="KW-0143">Chaperone</keyword>
<proteinExistence type="inferred from homology"/>